<dbReference type="AlphaFoldDB" id="A0A9Q3C6P9"/>
<proteinExistence type="predicted"/>
<dbReference type="SUPFAM" id="SSF56672">
    <property type="entry name" value="DNA/RNA polymerases"/>
    <property type="match status" value="1"/>
</dbReference>
<evidence type="ECO:0000256" key="6">
    <source>
        <dbReference type="ARBA" id="ARBA00022918"/>
    </source>
</evidence>
<feature type="domain" description="Reverse transcriptase RNase H-like" evidence="8">
    <location>
        <begin position="390"/>
        <end position="486"/>
    </location>
</feature>
<comment type="caution">
    <text evidence="9">The sequence shown here is derived from an EMBL/GenBank/DDBJ whole genome shotgun (WGS) entry which is preliminary data.</text>
</comment>
<reference evidence="9" key="1">
    <citation type="submission" date="2021-03" db="EMBL/GenBank/DDBJ databases">
        <title>Draft genome sequence of rust myrtle Austropuccinia psidii MF-1, a brazilian biotype.</title>
        <authorList>
            <person name="Quecine M.C."/>
            <person name="Pachon D.M.R."/>
            <person name="Bonatelli M.L."/>
            <person name="Correr F.H."/>
            <person name="Franceschini L.M."/>
            <person name="Leite T.F."/>
            <person name="Margarido G.R.A."/>
            <person name="Almeida C.A."/>
            <person name="Ferrarezi J.A."/>
            <person name="Labate C.A."/>
        </authorList>
    </citation>
    <scope>NUCLEOTIDE SEQUENCE</scope>
    <source>
        <strain evidence="9">MF-1</strain>
    </source>
</reference>
<keyword evidence="4" id="KW-0255">Endonuclease</keyword>
<evidence type="ECO:0000313" key="10">
    <source>
        <dbReference type="Proteomes" id="UP000765509"/>
    </source>
</evidence>
<feature type="domain" description="Reverse transcriptase" evidence="7">
    <location>
        <begin position="197"/>
        <end position="352"/>
    </location>
</feature>
<keyword evidence="6" id="KW-0695">RNA-directed DNA polymerase</keyword>
<dbReference type="Pfam" id="PF00078">
    <property type="entry name" value="RVT_1"/>
    <property type="match status" value="1"/>
</dbReference>
<evidence type="ECO:0000256" key="4">
    <source>
        <dbReference type="ARBA" id="ARBA00022759"/>
    </source>
</evidence>
<evidence type="ECO:0000256" key="3">
    <source>
        <dbReference type="ARBA" id="ARBA00022722"/>
    </source>
</evidence>
<dbReference type="Pfam" id="PF17917">
    <property type="entry name" value="RT_RNaseH"/>
    <property type="match status" value="1"/>
</dbReference>
<dbReference type="InterPro" id="IPR041373">
    <property type="entry name" value="RT_RNaseH"/>
</dbReference>
<dbReference type="CDD" id="cd09274">
    <property type="entry name" value="RNase_HI_RT_Ty3"/>
    <property type="match status" value="1"/>
</dbReference>
<evidence type="ECO:0008006" key="11">
    <source>
        <dbReference type="Google" id="ProtNLM"/>
    </source>
</evidence>
<dbReference type="InterPro" id="IPR050951">
    <property type="entry name" value="Retrovirus_Pol_polyprotein"/>
</dbReference>
<gene>
    <name evidence="9" type="ORF">O181_016850</name>
</gene>
<evidence type="ECO:0000313" key="9">
    <source>
        <dbReference type="EMBL" id="MBW0477135.1"/>
    </source>
</evidence>
<dbReference type="CDD" id="cd01647">
    <property type="entry name" value="RT_LTR"/>
    <property type="match status" value="1"/>
</dbReference>
<evidence type="ECO:0000259" key="8">
    <source>
        <dbReference type="Pfam" id="PF17917"/>
    </source>
</evidence>
<accession>A0A9Q3C6P9</accession>
<evidence type="ECO:0000256" key="2">
    <source>
        <dbReference type="ARBA" id="ARBA00022695"/>
    </source>
</evidence>
<dbReference type="InterPro" id="IPR000477">
    <property type="entry name" value="RT_dom"/>
</dbReference>
<keyword evidence="10" id="KW-1185">Reference proteome</keyword>
<dbReference type="Proteomes" id="UP000765509">
    <property type="component" value="Unassembled WGS sequence"/>
</dbReference>
<dbReference type="GO" id="GO:0004519">
    <property type="term" value="F:endonuclease activity"/>
    <property type="evidence" value="ECO:0007669"/>
    <property type="project" value="UniProtKB-KW"/>
</dbReference>
<dbReference type="EMBL" id="AVOT02004710">
    <property type="protein sequence ID" value="MBW0477135.1"/>
    <property type="molecule type" value="Genomic_DNA"/>
</dbReference>
<dbReference type="GO" id="GO:0003964">
    <property type="term" value="F:RNA-directed DNA polymerase activity"/>
    <property type="evidence" value="ECO:0007669"/>
    <property type="project" value="UniProtKB-KW"/>
</dbReference>
<dbReference type="InterPro" id="IPR043502">
    <property type="entry name" value="DNA/RNA_pol_sf"/>
</dbReference>
<keyword evidence="2" id="KW-0548">Nucleotidyltransferase</keyword>
<dbReference type="PANTHER" id="PTHR37984:SF5">
    <property type="entry name" value="PROTEIN NYNRIN-LIKE"/>
    <property type="match status" value="1"/>
</dbReference>
<evidence type="ECO:0000259" key="7">
    <source>
        <dbReference type="Pfam" id="PF00078"/>
    </source>
</evidence>
<keyword evidence="1" id="KW-0808">Transferase</keyword>
<organism evidence="9 10">
    <name type="scientific">Austropuccinia psidii MF-1</name>
    <dbReference type="NCBI Taxonomy" id="1389203"/>
    <lineage>
        <taxon>Eukaryota</taxon>
        <taxon>Fungi</taxon>
        <taxon>Dikarya</taxon>
        <taxon>Basidiomycota</taxon>
        <taxon>Pucciniomycotina</taxon>
        <taxon>Pucciniomycetes</taxon>
        <taxon>Pucciniales</taxon>
        <taxon>Sphaerophragmiaceae</taxon>
        <taxon>Austropuccinia</taxon>
    </lineage>
</organism>
<dbReference type="GO" id="GO:0016787">
    <property type="term" value="F:hydrolase activity"/>
    <property type="evidence" value="ECO:0007669"/>
    <property type="project" value="UniProtKB-KW"/>
</dbReference>
<protein>
    <recommendedName>
        <fullName evidence="11">Reverse transcriptase domain-containing protein</fullName>
    </recommendedName>
</protein>
<keyword evidence="3" id="KW-0540">Nuclease</keyword>
<keyword evidence="5" id="KW-0378">Hydrolase</keyword>
<evidence type="ECO:0000256" key="5">
    <source>
        <dbReference type="ARBA" id="ARBA00022801"/>
    </source>
</evidence>
<name>A0A9Q3C6P9_9BASI</name>
<evidence type="ECO:0000256" key="1">
    <source>
        <dbReference type="ARBA" id="ARBA00022679"/>
    </source>
</evidence>
<dbReference type="OrthoDB" id="4369127at2759"/>
<dbReference type="Gene3D" id="3.30.70.270">
    <property type="match status" value="1"/>
</dbReference>
<dbReference type="PANTHER" id="PTHR37984">
    <property type="entry name" value="PROTEIN CBG26694"/>
    <property type="match status" value="1"/>
</dbReference>
<dbReference type="InterPro" id="IPR043128">
    <property type="entry name" value="Rev_trsase/Diguanyl_cyclase"/>
</dbReference>
<sequence>MTSIGKIIKDIIIHHRKGNIRLNPEFVMLYDSHIQGFFLGKEYQSMYGIDIYKSKNRHITIGINKEKKFSLDIYQVSAQDPLEELLNEFREGQFSTTLTSKQTLSLLKILQKNRPAFAIGEEPLGKVRGHDIELHLDVERPYTPILRRPPYPKSLETRKEIEKHINELLDMDVIKKIGHIEIVEITTPVLISWHYGKSRLCGDFRALNNYTKADRYPIPRIPHALDKIEKAKYITKMDCMKGFHQNGVKPNSMKLIRIICHMGIYEYTRMAFGIKNAPAHLQRMMDTIFQGEILEGWMVVYIDDIIIYSETWEDHVQYIDRLLSKCTPINLKISVKKCNFGQQELQALGHKVSVLSLEIEQNKVAEVLQKPVPRNIKEMKYFLGLYIDSACSQGLGAALHQRQIVNGEPREGVICYISRQLKDSEARYGATQTECLCQIWALERLHYYLEGAVFKVYTDCKALKSLLNMNTTNRHMLRWQIAIQEYRGNMNIIYKEGKSHTNADGHWIM</sequence>
<dbReference type="Gene3D" id="3.10.10.10">
    <property type="entry name" value="HIV Type 1 Reverse Transcriptase, subunit A, domain 1"/>
    <property type="match status" value="1"/>
</dbReference>